<evidence type="ECO:0000313" key="2">
    <source>
        <dbReference type="Proteomes" id="UP000007151"/>
    </source>
</evidence>
<accession>A0A212EQX7</accession>
<gene>
    <name evidence="1" type="ORF">KGM_215232</name>
</gene>
<protein>
    <submittedName>
        <fullName evidence="1">Uncharacterized protein</fullName>
    </submittedName>
</protein>
<dbReference type="EMBL" id="AGBW02013189">
    <property type="protein sequence ID" value="OWR43900.1"/>
    <property type="molecule type" value="Genomic_DNA"/>
</dbReference>
<organism evidence="1 2">
    <name type="scientific">Danaus plexippus plexippus</name>
    <dbReference type="NCBI Taxonomy" id="278856"/>
    <lineage>
        <taxon>Eukaryota</taxon>
        <taxon>Metazoa</taxon>
        <taxon>Ecdysozoa</taxon>
        <taxon>Arthropoda</taxon>
        <taxon>Hexapoda</taxon>
        <taxon>Insecta</taxon>
        <taxon>Pterygota</taxon>
        <taxon>Neoptera</taxon>
        <taxon>Endopterygota</taxon>
        <taxon>Lepidoptera</taxon>
        <taxon>Glossata</taxon>
        <taxon>Ditrysia</taxon>
        <taxon>Papilionoidea</taxon>
        <taxon>Nymphalidae</taxon>
        <taxon>Danainae</taxon>
        <taxon>Danaini</taxon>
        <taxon>Danaina</taxon>
        <taxon>Danaus</taxon>
        <taxon>Danaus</taxon>
    </lineage>
</organism>
<dbReference type="KEGG" id="dpl:KGM_215232"/>
<proteinExistence type="predicted"/>
<evidence type="ECO:0000313" key="1">
    <source>
        <dbReference type="EMBL" id="OWR43900.1"/>
    </source>
</evidence>
<keyword evidence="2" id="KW-1185">Reference proteome</keyword>
<reference evidence="1 2" key="1">
    <citation type="journal article" date="2011" name="Cell">
        <title>The monarch butterfly genome yields insights into long-distance migration.</title>
        <authorList>
            <person name="Zhan S."/>
            <person name="Merlin C."/>
            <person name="Boore J.L."/>
            <person name="Reppert S.M."/>
        </authorList>
    </citation>
    <scope>NUCLEOTIDE SEQUENCE [LARGE SCALE GENOMIC DNA]</scope>
    <source>
        <strain evidence="1">F-2</strain>
    </source>
</reference>
<dbReference type="InParanoid" id="A0A212EQX7"/>
<sequence length="47" mass="4858">MLIGPCGDVIPVHRPINGLRVNYGGQVAGGSEDEVLSGVDSTHNLTL</sequence>
<dbReference type="Proteomes" id="UP000007151">
    <property type="component" value="Unassembled WGS sequence"/>
</dbReference>
<dbReference type="AlphaFoldDB" id="A0A212EQX7"/>
<comment type="caution">
    <text evidence="1">The sequence shown here is derived from an EMBL/GenBank/DDBJ whole genome shotgun (WGS) entry which is preliminary data.</text>
</comment>
<name>A0A212EQX7_DANPL</name>